<evidence type="ECO:0000313" key="6">
    <source>
        <dbReference type="EMBL" id="APW65566.1"/>
    </source>
</evidence>
<proteinExistence type="inferred from homology"/>
<dbReference type="STRING" id="1850254.LPB137_06755"/>
<keyword evidence="3" id="KW-0418">Kinase</keyword>
<feature type="domain" description="HipA N-terminal subdomain 1" evidence="5">
    <location>
        <begin position="5"/>
        <end position="92"/>
    </location>
</feature>
<evidence type="ECO:0000256" key="2">
    <source>
        <dbReference type="ARBA" id="ARBA00022679"/>
    </source>
</evidence>
<name>A0A1P8KM05_9BACT</name>
<evidence type="ECO:0000256" key="1">
    <source>
        <dbReference type="ARBA" id="ARBA00010164"/>
    </source>
</evidence>
<dbReference type="InterPro" id="IPR012893">
    <property type="entry name" value="HipA-like_C"/>
</dbReference>
<feature type="domain" description="HipA-like C-terminal" evidence="4">
    <location>
        <begin position="139"/>
        <end position="348"/>
    </location>
</feature>
<dbReference type="Pfam" id="PF13657">
    <property type="entry name" value="Couple_hipA"/>
    <property type="match status" value="1"/>
</dbReference>
<dbReference type="InterPro" id="IPR017508">
    <property type="entry name" value="HipA_N1"/>
</dbReference>
<sequence>MKDIEVKIDNQKVGSLFFEKERNEYGFNYTSNYKPISLIMPYKSSTYIWKNKLHPIFDMNIPEGYLFEIFKKYLTKEYGYIDDFLIFSYICSNIQSRITYKSFSDKKDFFAFDLEDVLQNDTQDNFTKIVSAFLDKNAISGVQPKTLAILKDKESLSSKEYIIKTWGEEYPQLALNEYFCLKAIEKTGVKIPNIKLSKNNKFLLVERFNYNKKSNNFLGFEELITLLGKNKDEKYSGSYEQIAKVIYSVSTNKLESMLSFYKLMIMNYLLKNGDAHLKNFGVLYNEDFSKIWFAPAYDVVNTQVYFYKDKPALTMQGKKLWFGKKELITFGENNCYLSKKDANKIYDEGIFSLKKSINELKDYIKTNKDFKDIGSRMIDTWELSLEEKTHKEIPVETIRNWTRN</sequence>
<dbReference type="GO" id="GO:0005829">
    <property type="term" value="C:cytosol"/>
    <property type="evidence" value="ECO:0007669"/>
    <property type="project" value="TreeGrafter"/>
</dbReference>
<dbReference type="Proteomes" id="UP000186074">
    <property type="component" value="Chromosome"/>
</dbReference>
<protein>
    <recommendedName>
        <fullName evidence="8">Phosphatidylinositol kinase</fullName>
    </recommendedName>
</protein>
<evidence type="ECO:0000259" key="5">
    <source>
        <dbReference type="Pfam" id="PF13657"/>
    </source>
</evidence>
<organism evidence="6 7">
    <name type="scientific">Poseidonibacter parvus</name>
    <dbReference type="NCBI Taxonomy" id="1850254"/>
    <lineage>
        <taxon>Bacteria</taxon>
        <taxon>Pseudomonadati</taxon>
        <taxon>Campylobacterota</taxon>
        <taxon>Epsilonproteobacteria</taxon>
        <taxon>Campylobacterales</taxon>
        <taxon>Arcobacteraceae</taxon>
        <taxon>Poseidonibacter</taxon>
    </lineage>
</organism>
<evidence type="ECO:0000313" key="7">
    <source>
        <dbReference type="Proteomes" id="UP000186074"/>
    </source>
</evidence>
<reference evidence="6 7" key="1">
    <citation type="submission" date="2017-01" db="EMBL/GenBank/DDBJ databases">
        <title>Genome sequencing of Arcobacter sp. LPB0137.</title>
        <authorList>
            <person name="Lee G.-W."/>
            <person name="Yi H."/>
        </authorList>
    </citation>
    <scope>NUCLEOTIDE SEQUENCE [LARGE SCALE GENOMIC DNA]</scope>
    <source>
        <strain evidence="6 7">LPB0137</strain>
    </source>
</reference>
<dbReference type="InterPro" id="IPR052028">
    <property type="entry name" value="HipA_Ser/Thr_kinase"/>
</dbReference>
<keyword evidence="2" id="KW-0808">Transferase</keyword>
<evidence type="ECO:0000256" key="3">
    <source>
        <dbReference type="ARBA" id="ARBA00022777"/>
    </source>
</evidence>
<dbReference type="RefSeq" id="WP_076086122.1">
    <property type="nucleotide sequence ID" value="NZ_CP019070.1"/>
</dbReference>
<dbReference type="GO" id="GO:0004674">
    <property type="term" value="F:protein serine/threonine kinase activity"/>
    <property type="evidence" value="ECO:0007669"/>
    <property type="project" value="TreeGrafter"/>
</dbReference>
<gene>
    <name evidence="6" type="ORF">LPB137_06755</name>
</gene>
<comment type="similarity">
    <text evidence="1">Belongs to the HipA Ser/Thr kinase family.</text>
</comment>
<dbReference type="EMBL" id="CP019070">
    <property type="protein sequence ID" value="APW65566.1"/>
    <property type="molecule type" value="Genomic_DNA"/>
</dbReference>
<dbReference type="PANTHER" id="PTHR37419">
    <property type="entry name" value="SERINE/THREONINE-PROTEIN KINASE TOXIN HIPA"/>
    <property type="match status" value="1"/>
</dbReference>
<keyword evidence="7" id="KW-1185">Reference proteome</keyword>
<dbReference type="Gene3D" id="1.10.1070.20">
    <property type="match status" value="1"/>
</dbReference>
<dbReference type="Pfam" id="PF07804">
    <property type="entry name" value="HipA_C"/>
    <property type="match status" value="1"/>
</dbReference>
<dbReference type="PANTHER" id="PTHR37419:SF1">
    <property type="entry name" value="SERINE_THREONINE-PROTEIN KINASE TOXIN HIPA"/>
    <property type="match status" value="1"/>
</dbReference>
<dbReference type="KEGG" id="alp:LPB137_06755"/>
<evidence type="ECO:0000259" key="4">
    <source>
        <dbReference type="Pfam" id="PF07804"/>
    </source>
</evidence>
<evidence type="ECO:0008006" key="8">
    <source>
        <dbReference type="Google" id="ProtNLM"/>
    </source>
</evidence>
<dbReference type="OrthoDB" id="9805913at2"/>
<accession>A0A1P8KM05</accession>
<dbReference type="AlphaFoldDB" id="A0A1P8KM05"/>